<keyword evidence="8 10" id="KW-1133">Transmembrane helix</keyword>
<evidence type="ECO:0000256" key="6">
    <source>
        <dbReference type="ARBA" id="ARBA00022729"/>
    </source>
</evidence>
<comment type="subcellular location">
    <subcellularLocation>
        <location evidence="2 10">Endoplasmic reticulum membrane</location>
        <topology evidence="2 10">Single-pass type I membrane protein</topology>
    </subcellularLocation>
</comment>
<dbReference type="PANTHER" id="PTHR21049:SF0">
    <property type="entry name" value="DOLICHYL-DIPHOSPHOOLIGOSACCHARIDE--PROTEIN GLYCOSYLTRANSFERASE SUBUNIT 1"/>
    <property type="match status" value="1"/>
</dbReference>
<comment type="pathway">
    <text evidence="3 10">Protein modification; protein glycosylation.</text>
</comment>
<comment type="function">
    <text evidence="1 10">Subunit of the oligosaccharyl transferase (OST) complex that catalyzes the initial transfer of a defined glycan (Glc(3)Man(9)GlcNAc(2) in eukaryotes) from the lipid carrier dolichol-pyrophosphate to an asparagine residue within an Asn-X-Ser/Thr consensus motif in nascent polypeptide chains, the first step in protein N-glycosylation. N-glycosylation occurs cotranslationally and the complex associates with the Sec61 complex at the channel-forming translocon complex that mediates protein translocation across the endoplasmic reticulum (ER). All subunits are required for a maximal enzyme activity.</text>
</comment>
<comment type="subunit">
    <text evidence="10">Component of the oligosaccharyltransferase (OST) complex.</text>
</comment>
<evidence type="ECO:0000256" key="7">
    <source>
        <dbReference type="ARBA" id="ARBA00022824"/>
    </source>
</evidence>
<dbReference type="AlphaFoldDB" id="A0A2T9ZB82"/>
<keyword evidence="5 10" id="KW-0812">Transmembrane</keyword>
<keyword evidence="12" id="KW-1185">Reference proteome</keyword>
<evidence type="ECO:0000256" key="1">
    <source>
        <dbReference type="ARBA" id="ARBA00002791"/>
    </source>
</evidence>
<dbReference type="PANTHER" id="PTHR21049">
    <property type="entry name" value="RIBOPHORIN I"/>
    <property type="match status" value="1"/>
</dbReference>
<comment type="caution">
    <text evidence="11">The sequence shown here is derived from an EMBL/GenBank/DDBJ whole genome shotgun (WGS) entry which is preliminary data.</text>
</comment>
<evidence type="ECO:0000256" key="10">
    <source>
        <dbReference type="RuleBase" id="RU361143"/>
    </source>
</evidence>
<evidence type="ECO:0000256" key="2">
    <source>
        <dbReference type="ARBA" id="ARBA00004115"/>
    </source>
</evidence>
<organism evidence="11 12">
    <name type="scientific">Smittium megazygosporum</name>
    <dbReference type="NCBI Taxonomy" id="133381"/>
    <lineage>
        <taxon>Eukaryota</taxon>
        <taxon>Fungi</taxon>
        <taxon>Fungi incertae sedis</taxon>
        <taxon>Zoopagomycota</taxon>
        <taxon>Kickxellomycotina</taxon>
        <taxon>Harpellomycetes</taxon>
        <taxon>Harpellales</taxon>
        <taxon>Legeriomycetaceae</taxon>
        <taxon>Smittium</taxon>
    </lineage>
</organism>
<keyword evidence="6 10" id="KW-0732">Signal</keyword>
<evidence type="ECO:0000256" key="5">
    <source>
        <dbReference type="ARBA" id="ARBA00022692"/>
    </source>
</evidence>
<feature type="signal peptide" evidence="10">
    <location>
        <begin position="1"/>
        <end position="22"/>
    </location>
</feature>
<dbReference type="GO" id="GO:0008250">
    <property type="term" value="C:oligosaccharyltransferase complex"/>
    <property type="evidence" value="ECO:0007669"/>
    <property type="project" value="UniProtKB-UniRule"/>
</dbReference>
<dbReference type="GO" id="GO:0018279">
    <property type="term" value="P:protein N-linked glycosylation via asparagine"/>
    <property type="evidence" value="ECO:0007669"/>
    <property type="project" value="TreeGrafter"/>
</dbReference>
<comment type="similarity">
    <text evidence="4 10">Belongs to the OST1 family.</text>
</comment>
<accession>A0A2T9ZB82</accession>
<dbReference type="Pfam" id="PF04597">
    <property type="entry name" value="Ribophorin_I"/>
    <property type="match status" value="2"/>
</dbReference>
<dbReference type="InterPro" id="IPR007676">
    <property type="entry name" value="Ribophorin_I"/>
</dbReference>
<dbReference type="EMBL" id="MBFS01000750">
    <property type="protein sequence ID" value="PVV01856.1"/>
    <property type="molecule type" value="Genomic_DNA"/>
</dbReference>
<protein>
    <recommendedName>
        <fullName evidence="10">Dolichyl-diphosphooligosaccharide--protein glycosyltransferase subunit 1</fullName>
    </recommendedName>
</protein>
<gene>
    <name evidence="11" type="ORF">BB560_003712</name>
</gene>
<evidence type="ECO:0000256" key="4">
    <source>
        <dbReference type="ARBA" id="ARBA00008905"/>
    </source>
</evidence>
<evidence type="ECO:0000313" key="12">
    <source>
        <dbReference type="Proteomes" id="UP000245609"/>
    </source>
</evidence>
<name>A0A2T9ZB82_9FUNG</name>
<keyword evidence="7 10" id="KW-0256">Endoplasmic reticulum</keyword>
<dbReference type="UniPathway" id="UPA00378"/>
<sequence>MMFILKSIFLLFSVFISNLTNAELVNSNIIRDINLKKTFPTDTTRIVLFYNSGEQTAPITEYIFSINSTAHKNLMDISASEIKTGNELLIRKLETQSSISDVDYSVHLNSPLRPENKLSIKIIATFLRHFEPQPKSIKINEDAFYRCLPSSRILSYSKSPSPVSADDNTLTFGPYSRIDQLDTAPISVHFFMEETPSIITDFARSISISHFSGSISLDDYTELLNDGPKLIDYNRVDYYKATIQRSLKNTMNGFNVHVPLDARNIYYTDIIGNVSTSHVSRSEVSDSLLLQLKPRFPVMSGWKFSFNVGYTSSLSNYLKYNPSTKKYSFKAYPYSDPIEMGIKNYKLQITLPEGAYDIEYNPSFGADSVEITTEKGYLGFFGSKKIVFSKKNTSPSEIGPVYVMYKYSNLQLLLKPIIVSMFLFGIYLAFSMLGSYIALVDSVKTTKDVSKSKK</sequence>
<dbReference type="STRING" id="133381.A0A2T9ZB82"/>
<dbReference type="Proteomes" id="UP000245609">
    <property type="component" value="Unassembled WGS sequence"/>
</dbReference>
<proteinExistence type="inferred from homology"/>
<dbReference type="OrthoDB" id="310030at2759"/>
<feature type="transmembrane region" description="Helical" evidence="10">
    <location>
        <begin position="417"/>
        <end position="439"/>
    </location>
</feature>
<keyword evidence="9 10" id="KW-0472">Membrane</keyword>
<feature type="chain" id="PRO_5015369339" description="Dolichyl-diphosphooligosaccharide--protein glycosyltransferase subunit 1" evidence="10">
    <location>
        <begin position="23"/>
        <end position="454"/>
    </location>
</feature>
<reference evidence="11 12" key="1">
    <citation type="journal article" date="2018" name="MBio">
        <title>Comparative Genomics Reveals the Core Gene Toolbox for the Fungus-Insect Symbiosis.</title>
        <authorList>
            <person name="Wang Y."/>
            <person name="Stata M."/>
            <person name="Wang W."/>
            <person name="Stajich J.E."/>
            <person name="White M.M."/>
            <person name="Moncalvo J.M."/>
        </authorList>
    </citation>
    <scope>NUCLEOTIDE SEQUENCE [LARGE SCALE GENOMIC DNA]</scope>
    <source>
        <strain evidence="11 12">SC-DP-2</strain>
    </source>
</reference>
<evidence type="ECO:0000313" key="11">
    <source>
        <dbReference type="EMBL" id="PVV01856.1"/>
    </source>
</evidence>
<evidence type="ECO:0000256" key="3">
    <source>
        <dbReference type="ARBA" id="ARBA00004922"/>
    </source>
</evidence>
<evidence type="ECO:0000256" key="9">
    <source>
        <dbReference type="ARBA" id="ARBA00023136"/>
    </source>
</evidence>
<evidence type="ECO:0000256" key="8">
    <source>
        <dbReference type="ARBA" id="ARBA00022989"/>
    </source>
</evidence>